<dbReference type="PANTHER" id="PTHR36926">
    <property type="entry name" value="COLICIN V PRODUCTION PROTEIN"/>
    <property type="match status" value="1"/>
</dbReference>
<evidence type="ECO:0000313" key="7">
    <source>
        <dbReference type="Proteomes" id="UP000823889"/>
    </source>
</evidence>
<evidence type="ECO:0000313" key="6">
    <source>
        <dbReference type="EMBL" id="HJD44187.1"/>
    </source>
</evidence>
<evidence type="ECO:0000256" key="2">
    <source>
        <dbReference type="ARBA" id="ARBA00022692"/>
    </source>
</evidence>
<dbReference type="InterPro" id="IPR003825">
    <property type="entry name" value="Colicin-V_CvpA"/>
</dbReference>
<evidence type="ECO:0000256" key="4">
    <source>
        <dbReference type="ARBA" id="ARBA00023136"/>
    </source>
</evidence>
<evidence type="ECO:0000256" key="3">
    <source>
        <dbReference type="ARBA" id="ARBA00022989"/>
    </source>
</evidence>
<comment type="subcellular location">
    <subcellularLocation>
        <location evidence="1">Membrane</location>
        <topology evidence="1">Multi-pass membrane protein</topology>
    </subcellularLocation>
</comment>
<gene>
    <name evidence="6" type="ORF">H9906_04060</name>
</gene>
<keyword evidence="2 5" id="KW-0812">Transmembrane</keyword>
<dbReference type="PANTHER" id="PTHR36926:SF1">
    <property type="entry name" value="COLICIN V PRODUCTION PROTEIN"/>
    <property type="match status" value="1"/>
</dbReference>
<sequence length="162" mass="17449">MTAFDYLVLGILVVSAALGLFRGLIKEVLSLVAYIAAFVLTIWLAPKLSLGLEGWVVNDLLRLAIAYASVFALALLGLGLINLFLSRLVDLTGLGTADHALGALFGVLRGAVFVIVLVVLAGYTELPLEPWWQDARLSNACVQAVQQLKQFVPQDVAQLLPY</sequence>
<dbReference type="GO" id="GO:0009403">
    <property type="term" value="P:toxin biosynthetic process"/>
    <property type="evidence" value="ECO:0007669"/>
    <property type="project" value="InterPro"/>
</dbReference>
<protein>
    <submittedName>
        <fullName evidence="6">CvpA family protein</fullName>
    </submittedName>
</protein>
<comment type="caution">
    <text evidence="6">The sequence shown here is derived from an EMBL/GenBank/DDBJ whole genome shotgun (WGS) entry which is preliminary data.</text>
</comment>
<reference evidence="6" key="1">
    <citation type="journal article" date="2021" name="PeerJ">
        <title>Extensive microbial diversity within the chicken gut microbiome revealed by metagenomics and culture.</title>
        <authorList>
            <person name="Gilroy R."/>
            <person name="Ravi A."/>
            <person name="Getino M."/>
            <person name="Pursley I."/>
            <person name="Horton D.L."/>
            <person name="Alikhan N.F."/>
            <person name="Baker D."/>
            <person name="Gharbi K."/>
            <person name="Hall N."/>
            <person name="Watson M."/>
            <person name="Adriaenssens E.M."/>
            <person name="Foster-Nyarko E."/>
            <person name="Jarju S."/>
            <person name="Secka A."/>
            <person name="Antonio M."/>
            <person name="Oren A."/>
            <person name="Chaudhuri R.R."/>
            <person name="La Ragione R."/>
            <person name="Hildebrand F."/>
            <person name="Pallen M.J."/>
        </authorList>
    </citation>
    <scope>NUCLEOTIDE SEQUENCE</scope>
    <source>
        <strain evidence="6">9264</strain>
    </source>
</reference>
<feature type="transmembrane region" description="Helical" evidence="5">
    <location>
        <begin position="101"/>
        <end position="123"/>
    </location>
</feature>
<feature type="transmembrane region" description="Helical" evidence="5">
    <location>
        <begin position="6"/>
        <end position="21"/>
    </location>
</feature>
<dbReference type="InterPro" id="IPR052719">
    <property type="entry name" value="CvpA-like"/>
</dbReference>
<evidence type="ECO:0000256" key="5">
    <source>
        <dbReference type="SAM" id="Phobius"/>
    </source>
</evidence>
<name>A0A9D2RIA8_9BURK</name>
<evidence type="ECO:0000256" key="1">
    <source>
        <dbReference type="ARBA" id="ARBA00004141"/>
    </source>
</evidence>
<keyword evidence="3 5" id="KW-1133">Transmembrane helix</keyword>
<dbReference type="Pfam" id="PF02674">
    <property type="entry name" value="Colicin_V"/>
    <property type="match status" value="1"/>
</dbReference>
<dbReference type="Proteomes" id="UP000823889">
    <property type="component" value="Unassembled WGS sequence"/>
</dbReference>
<keyword evidence="4 5" id="KW-0472">Membrane</keyword>
<dbReference type="EMBL" id="DWUQ01000082">
    <property type="protein sequence ID" value="HJD44187.1"/>
    <property type="molecule type" value="Genomic_DNA"/>
</dbReference>
<dbReference type="AlphaFoldDB" id="A0A9D2RIA8"/>
<feature type="transmembrane region" description="Helical" evidence="5">
    <location>
        <begin position="28"/>
        <end position="45"/>
    </location>
</feature>
<reference evidence="6" key="2">
    <citation type="submission" date="2021-04" db="EMBL/GenBank/DDBJ databases">
        <authorList>
            <person name="Gilroy R."/>
        </authorList>
    </citation>
    <scope>NUCLEOTIDE SEQUENCE</scope>
    <source>
        <strain evidence="6">9264</strain>
    </source>
</reference>
<feature type="transmembrane region" description="Helical" evidence="5">
    <location>
        <begin position="65"/>
        <end position="89"/>
    </location>
</feature>
<accession>A0A9D2RIA8</accession>
<organism evidence="6 7">
    <name type="scientific">Candidatus Paenalcaligenes intestinipullorum</name>
    <dbReference type="NCBI Taxonomy" id="2838718"/>
    <lineage>
        <taxon>Bacteria</taxon>
        <taxon>Pseudomonadati</taxon>
        <taxon>Pseudomonadota</taxon>
        <taxon>Betaproteobacteria</taxon>
        <taxon>Burkholderiales</taxon>
        <taxon>Alcaligenaceae</taxon>
        <taxon>Paenalcaligenes</taxon>
    </lineage>
</organism>
<proteinExistence type="predicted"/>
<dbReference type="GO" id="GO:0016020">
    <property type="term" value="C:membrane"/>
    <property type="evidence" value="ECO:0007669"/>
    <property type="project" value="UniProtKB-SubCell"/>
</dbReference>